<dbReference type="SMART" id="SM00089">
    <property type="entry name" value="PKD"/>
    <property type="match status" value="2"/>
</dbReference>
<reference evidence="8" key="1">
    <citation type="submission" date="2017-11" db="EMBL/GenBank/DDBJ databases">
        <authorList>
            <person name="Watanabe M."/>
            <person name="Kojima H."/>
        </authorList>
    </citation>
    <scope>NUCLEOTIDE SEQUENCE [LARGE SCALE GENOMIC DNA]</scope>
    <source>
        <strain evidence="8">Tokyo 01</strain>
    </source>
</reference>
<dbReference type="Proteomes" id="UP000288096">
    <property type="component" value="Unassembled WGS sequence"/>
</dbReference>
<dbReference type="InterPro" id="IPR036514">
    <property type="entry name" value="SGNH_hydro_sf"/>
</dbReference>
<reference evidence="8" key="2">
    <citation type="submission" date="2019-01" db="EMBL/GenBank/DDBJ databases">
        <title>Genome sequence of Desulfonema ishimotonii strain Tokyo 01.</title>
        <authorList>
            <person name="Fukui M."/>
        </authorList>
    </citation>
    <scope>NUCLEOTIDE SEQUENCE [LARGE SCALE GENOMIC DNA]</scope>
    <source>
        <strain evidence="8">Tokyo 01</strain>
    </source>
</reference>
<dbReference type="SUPFAM" id="SSF49299">
    <property type="entry name" value="PKD domain"/>
    <property type="match status" value="2"/>
</dbReference>
<keyword evidence="2" id="KW-1015">Disulfide bond</keyword>
<dbReference type="GO" id="GO:0016020">
    <property type="term" value="C:membrane"/>
    <property type="evidence" value="ECO:0007669"/>
    <property type="project" value="InterPro"/>
</dbReference>
<feature type="domain" description="LamG-like jellyroll fold" evidence="6">
    <location>
        <begin position="100"/>
        <end position="240"/>
    </location>
</feature>
<proteinExistence type="predicted"/>
<dbReference type="GO" id="GO:0016788">
    <property type="term" value="F:hydrolase activity, acting on ester bonds"/>
    <property type="evidence" value="ECO:0007669"/>
    <property type="project" value="UniProtKB-ARBA"/>
</dbReference>
<accession>A0A401FQN1</accession>
<dbReference type="AlphaFoldDB" id="A0A401FQN1"/>
<dbReference type="NCBIfam" id="NF041766">
    <property type="entry name" value="choice_anch_U"/>
    <property type="match status" value="1"/>
</dbReference>
<keyword evidence="1" id="KW-0732">Signal</keyword>
<evidence type="ECO:0000256" key="2">
    <source>
        <dbReference type="ARBA" id="ARBA00023157"/>
    </source>
</evidence>
<dbReference type="GO" id="GO:0005509">
    <property type="term" value="F:calcium ion binding"/>
    <property type="evidence" value="ECO:0007669"/>
    <property type="project" value="InterPro"/>
</dbReference>
<protein>
    <submittedName>
        <fullName evidence="7">Uncharacterized protein</fullName>
    </submittedName>
</protein>
<dbReference type="InterPro" id="IPR053784">
    <property type="entry name" value="Choice_anch_U_dom"/>
</dbReference>
<dbReference type="InterPro" id="IPR022409">
    <property type="entry name" value="PKD/Chitinase_dom"/>
</dbReference>
<dbReference type="InterPro" id="IPR013783">
    <property type="entry name" value="Ig-like_fold"/>
</dbReference>
<feature type="domain" description="PKD/Chitinase" evidence="5">
    <location>
        <begin position="746"/>
        <end position="838"/>
    </location>
</feature>
<dbReference type="CDD" id="cd00146">
    <property type="entry name" value="PKD"/>
    <property type="match status" value="1"/>
</dbReference>
<feature type="compositionally biased region" description="Polar residues" evidence="3">
    <location>
        <begin position="659"/>
        <end position="677"/>
    </location>
</feature>
<evidence type="ECO:0000259" key="6">
    <source>
        <dbReference type="SMART" id="SM00560"/>
    </source>
</evidence>
<dbReference type="Gene3D" id="2.60.120.200">
    <property type="match status" value="1"/>
</dbReference>
<dbReference type="InterPro" id="IPR029865">
    <property type="entry name" value="KIAA0319-like"/>
</dbReference>
<sequence>MMRHKFLSCIWILLIVAMGYGFPEKAARAACPDGMIAYWPLNEDEGGSYADGVGDHTGQCGDVCPAPVSHERINGSQAFDGSSAGISVPGDAAFDWGKADSFSIEWWMKRGYESPVGDEVVIGRRDTAGGLAWWAGLSADGTAHFSLTDTDGVTHSVTGSENLTDGVWHHIVAIRNAEDRTLLLFVDSQIAATKEIAIYSGGFEFTDEPLSVGWAGTEGAGYFNGLIDEVSVYNGVLSEALIADHVADGLADFRQGYCETPQPIKIMPLGDSVTAGLSAADGEVLEPGLMIGYRQALYQNLTAAGYDVDFVGSQIYGNTASSAFDTDNEGHPGGTDAQIAANIFDWLSLNPAQIVLLHIGTESLPGDTTGVEAILDEIDRFDQTITVVLARIINQATYSLETAIYNTGIAQMAEERIANGDKLIVADMENALTYPDDMASQLYPGVSGYEKMADIWRDHLTRFTAFPDQPPVITSTPVAEATVASPYTYAVRATGSPVLTYALASGPSGMVIDPSTGDLSWTPFDEGTFTAAVRVSNDVGYTEQHFTITVGPRENQPPVAKAGTDQMAVEGVRVTLNGSASYDPDGGIASYRWEQVSGTSVEIRTPDKVTTTFTAPGVSSPALSFRLTVTDAKGLTGIDYVNVVVNAASPPTADPGPDQSVSKGDTVTLNGAGSSASGGTQIVSWRWAQTSGMSVQLSAPQSAVTNFVAPNVGADGDTLIFTLTVTDSNGAEASEAVRITVAFVNLAPVSDAGQDQVVSEGTTVRLDGSGSYDSDGGIASYRWNQTSGTPVVLSDADVVQPTFVVPSVASDGVGFTLTVSDKDGLEAKDTVLITVNDNGIKIFPDNVVSFTTVTGRPMGIREENGGTLVRLSSLSDTGVGDALDRPENFIYGLADMAFLADQSGGTVTVTVFFQEPAPDGYLWYEYSSLNGWQSFGDDAVFNAERDQVTLTLTDGGARDSGTSVADGMITSRSGLGYVPPPEKDDKDDLLSCFIASAAAGSLPQFCILPFIFAILTAVFCKDRKKGSNQDL</sequence>
<keyword evidence="8" id="KW-1185">Reference proteome</keyword>
<dbReference type="Pfam" id="PF13385">
    <property type="entry name" value="Laminin_G_3"/>
    <property type="match status" value="1"/>
</dbReference>
<feature type="region of interest" description="Disordered" evidence="3">
    <location>
        <begin position="650"/>
        <end position="677"/>
    </location>
</feature>
<dbReference type="Pfam" id="PF05345">
    <property type="entry name" value="He_PIG"/>
    <property type="match status" value="1"/>
</dbReference>
<evidence type="ECO:0000313" key="8">
    <source>
        <dbReference type="Proteomes" id="UP000288096"/>
    </source>
</evidence>
<evidence type="ECO:0000256" key="4">
    <source>
        <dbReference type="SAM" id="Phobius"/>
    </source>
</evidence>
<dbReference type="GO" id="GO:0031410">
    <property type="term" value="C:cytoplasmic vesicle"/>
    <property type="evidence" value="ECO:0007669"/>
    <property type="project" value="TreeGrafter"/>
</dbReference>
<keyword evidence="4" id="KW-0472">Membrane</keyword>
<dbReference type="PANTHER" id="PTHR46182">
    <property type="entry name" value="FI19480P1"/>
    <property type="match status" value="1"/>
</dbReference>
<dbReference type="PANTHER" id="PTHR46182:SF2">
    <property type="entry name" value="FI19480P1"/>
    <property type="match status" value="1"/>
</dbReference>
<dbReference type="SUPFAM" id="SSF52266">
    <property type="entry name" value="SGNH hydrolase"/>
    <property type="match status" value="1"/>
</dbReference>
<organism evidence="7 8">
    <name type="scientific">Desulfonema ishimotonii</name>
    <dbReference type="NCBI Taxonomy" id="45657"/>
    <lineage>
        <taxon>Bacteria</taxon>
        <taxon>Pseudomonadati</taxon>
        <taxon>Thermodesulfobacteriota</taxon>
        <taxon>Desulfobacteria</taxon>
        <taxon>Desulfobacterales</taxon>
        <taxon>Desulfococcaceae</taxon>
        <taxon>Desulfonema</taxon>
    </lineage>
</organism>
<dbReference type="EMBL" id="BEXT01000001">
    <property type="protein sequence ID" value="GBC59242.1"/>
    <property type="molecule type" value="Genomic_DNA"/>
</dbReference>
<evidence type="ECO:0000256" key="1">
    <source>
        <dbReference type="ARBA" id="ARBA00022729"/>
    </source>
</evidence>
<dbReference type="SMART" id="SM00560">
    <property type="entry name" value="LamGL"/>
    <property type="match status" value="1"/>
</dbReference>
<feature type="transmembrane region" description="Helical" evidence="4">
    <location>
        <begin position="1002"/>
        <end position="1020"/>
    </location>
</feature>
<dbReference type="Gene3D" id="2.60.40.10">
    <property type="entry name" value="Immunoglobulins"/>
    <property type="match status" value="4"/>
</dbReference>
<evidence type="ECO:0000256" key="3">
    <source>
        <dbReference type="SAM" id="MobiDB-lite"/>
    </source>
</evidence>
<dbReference type="Pfam" id="PF22352">
    <property type="entry name" value="K319L-like_PKD"/>
    <property type="match status" value="3"/>
</dbReference>
<feature type="domain" description="PKD/Chitinase" evidence="5">
    <location>
        <begin position="554"/>
        <end position="648"/>
    </location>
</feature>
<dbReference type="InterPro" id="IPR006558">
    <property type="entry name" value="LamG-like"/>
</dbReference>
<comment type="caution">
    <text evidence="7">The sequence shown here is derived from an EMBL/GenBank/DDBJ whole genome shotgun (WGS) entry which is preliminary data.</text>
</comment>
<dbReference type="Gene3D" id="3.40.50.1110">
    <property type="entry name" value="SGNH hydrolase"/>
    <property type="match status" value="1"/>
</dbReference>
<dbReference type="RefSeq" id="WP_166404750.1">
    <property type="nucleotide sequence ID" value="NZ_BEXT01000001.1"/>
</dbReference>
<dbReference type="InterPro" id="IPR035986">
    <property type="entry name" value="PKD_dom_sf"/>
</dbReference>
<dbReference type="SUPFAM" id="SSF49899">
    <property type="entry name" value="Concanavalin A-like lectins/glucanases"/>
    <property type="match status" value="1"/>
</dbReference>
<dbReference type="InterPro" id="IPR013320">
    <property type="entry name" value="ConA-like_dom_sf"/>
</dbReference>
<dbReference type="InterPro" id="IPR015919">
    <property type="entry name" value="Cadherin-like_sf"/>
</dbReference>
<name>A0A401FQN1_9BACT</name>
<keyword evidence="4" id="KW-1133">Transmembrane helix</keyword>
<keyword evidence="4" id="KW-0812">Transmembrane</keyword>
<evidence type="ECO:0000259" key="5">
    <source>
        <dbReference type="SMART" id="SM00089"/>
    </source>
</evidence>
<evidence type="ECO:0000313" key="7">
    <source>
        <dbReference type="EMBL" id="GBC59242.1"/>
    </source>
</evidence>
<gene>
    <name evidence="7" type="ORF">DENIS_0178</name>
</gene>
<dbReference type="SUPFAM" id="SSF49313">
    <property type="entry name" value="Cadherin-like"/>
    <property type="match status" value="1"/>
</dbReference>